<proteinExistence type="predicted"/>
<gene>
    <name evidence="1" type="ORF">F511_40690</name>
</gene>
<keyword evidence="2" id="KW-1185">Reference proteome</keyword>
<dbReference type="Proteomes" id="UP000250235">
    <property type="component" value="Unassembled WGS sequence"/>
</dbReference>
<dbReference type="AlphaFoldDB" id="A0A2Z7C060"/>
<evidence type="ECO:0000313" key="2">
    <source>
        <dbReference type="Proteomes" id="UP000250235"/>
    </source>
</evidence>
<evidence type="ECO:0000313" key="1">
    <source>
        <dbReference type="EMBL" id="KZV40129.1"/>
    </source>
</evidence>
<protein>
    <submittedName>
        <fullName evidence="1">DEAD (Asp-Glu-Ala-Asp) box polypeptide 3, Putative</fullName>
    </submittedName>
</protein>
<organism evidence="1 2">
    <name type="scientific">Dorcoceras hygrometricum</name>
    <dbReference type="NCBI Taxonomy" id="472368"/>
    <lineage>
        <taxon>Eukaryota</taxon>
        <taxon>Viridiplantae</taxon>
        <taxon>Streptophyta</taxon>
        <taxon>Embryophyta</taxon>
        <taxon>Tracheophyta</taxon>
        <taxon>Spermatophyta</taxon>
        <taxon>Magnoliopsida</taxon>
        <taxon>eudicotyledons</taxon>
        <taxon>Gunneridae</taxon>
        <taxon>Pentapetalae</taxon>
        <taxon>asterids</taxon>
        <taxon>lamiids</taxon>
        <taxon>Lamiales</taxon>
        <taxon>Gesneriaceae</taxon>
        <taxon>Didymocarpoideae</taxon>
        <taxon>Trichosporeae</taxon>
        <taxon>Loxocarpinae</taxon>
        <taxon>Dorcoceras</taxon>
    </lineage>
</organism>
<name>A0A2Z7C060_9LAMI</name>
<sequence length="142" mass="16050">MICFQQLNRLSRSADVVVAISRYRFVLQRVFLLKTAKRQRFNKLERRRGVHCFVSADGVFSRYFVEEVQQLLSLFVEVCDTTAFGLVGTTAFGLVGTTAFGLIQQKRSFCQTSRCSTYCYSADAPLGVYSADVFQDKQNGVT</sequence>
<reference evidence="1 2" key="1">
    <citation type="journal article" date="2015" name="Proc. Natl. Acad. Sci. U.S.A.">
        <title>The resurrection genome of Boea hygrometrica: A blueprint for survival of dehydration.</title>
        <authorList>
            <person name="Xiao L."/>
            <person name="Yang G."/>
            <person name="Zhang L."/>
            <person name="Yang X."/>
            <person name="Zhao S."/>
            <person name="Ji Z."/>
            <person name="Zhou Q."/>
            <person name="Hu M."/>
            <person name="Wang Y."/>
            <person name="Chen M."/>
            <person name="Xu Y."/>
            <person name="Jin H."/>
            <person name="Xiao X."/>
            <person name="Hu G."/>
            <person name="Bao F."/>
            <person name="Hu Y."/>
            <person name="Wan P."/>
            <person name="Li L."/>
            <person name="Deng X."/>
            <person name="Kuang T."/>
            <person name="Xiang C."/>
            <person name="Zhu J.K."/>
            <person name="Oliver M.J."/>
            <person name="He Y."/>
        </authorList>
    </citation>
    <scope>NUCLEOTIDE SEQUENCE [LARGE SCALE GENOMIC DNA]</scope>
    <source>
        <strain evidence="2">cv. XS01</strain>
    </source>
</reference>
<accession>A0A2Z7C060</accession>
<dbReference type="EMBL" id="KV000537">
    <property type="protein sequence ID" value="KZV40129.1"/>
    <property type="molecule type" value="Genomic_DNA"/>
</dbReference>